<gene>
    <name evidence="5" type="primary">truB</name>
    <name evidence="8" type="ORF">AKJ62_04895</name>
</gene>
<dbReference type="GO" id="GO:0031119">
    <property type="term" value="P:tRNA pseudouridine synthesis"/>
    <property type="evidence" value="ECO:0007669"/>
    <property type="project" value="UniProtKB-UniRule"/>
</dbReference>
<dbReference type="Pfam" id="PF01472">
    <property type="entry name" value="PUA"/>
    <property type="match status" value="1"/>
</dbReference>
<dbReference type="InterPro" id="IPR012960">
    <property type="entry name" value="Dyskerin-like"/>
</dbReference>
<dbReference type="GO" id="GO:0003723">
    <property type="term" value="F:RNA binding"/>
    <property type="evidence" value="ECO:0007669"/>
    <property type="project" value="InterPro"/>
</dbReference>
<dbReference type="PANTHER" id="PTHR23127:SF0">
    <property type="entry name" value="H_ACA RIBONUCLEOPROTEIN COMPLEX SUBUNIT DKC1"/>
    <property type="match status" value="1"/>
</dbReference>
<accession>A0A133U312</accession>
<evidence type="ECO:0000256" key="5">
    <source>
        <dbReference type="HAMAP-Rule" id="MF_01081"/>
    </source>
</evidence>
<keyword evidence="1 5" id="KW-0819">tRNA processing</keyword>
<dbReference type="GO" id="GO:0031120">
    <property type="term" value="P:snRNA pseudouridine synthesis"/>
    <property type="evidence" value="ECO:0007669"/>
    <property type="project" value="TreeGrafter"/>
</dbReference>
<dbReference type="InterPro" id="IPR032819">
    <property type="entry name" value="TruB_C"/>
</dbReference>
<evidence type="ECO:0000259" key="6">
    <source>
        <dbReference type="SMART" id="SM00359"/>
    </source>
</evidence>
<evidence type="ECO:0000313" key="8">
    <source>
        <dbReference type="EMBL" id="KXA88578.1"/>
    </source>
</evidence>
<dbReference type="GO" id="GO:1990481">
    <property type="term" value="P:mRNA pseudouridine synthesis"/>
    <property type="evidence" value="ECO:0007669"/>
    <property type="project" value="TreeGrafter"/>
</dbReference>
<dbReference type="Pfam" id="PF01509">
    <property type="entry name" value="TruB_N"/>
    <property type="match status" value="1"/>
</dbReference>
<dbReference type="InterPro" id="IPR026326">
    <property type="entry name" value="TruB_arch"/>
</dbReference>
<dbReference type="Gene3D" id="3.30.2350.10">
    <property type="entry name" value="Pseudouridine synthase"/>
    <property type="match status" value="1"/>
</dbReference>
<comment type="caution">
    <text evidence="8">The sequence shown here is derived from an EMBL/GenBank/DDBJ whole genome shotgun (WGS) entry which is preliminary data.</text>
</comment>
<keyword evidence="2 5" id="KW-0413">Isomerase</keyword>
<dbReference type="NCBIfam" id="TIGR00425">
    <property type="entry name" value="CBF5"/>
    <property type="match status" value="1"/>
</dbReference>
<keyword evidence="9" id="KW-1185">Reference proteome</keyword>
<protein>
    <recommendedName>
        <fullName evidence="5">Probable tRNA pseudouridine synthase B</fullName>
        <ecNumber evidence="5">5.4.99.25</ecNumber>
    </recommendedName>
    <alternativeName>
        <fullName evidence="5">tRNA pseudouridine(55) synthase</fullName>
        <shortName evidence="5">Psi55 synthase</shortName>
    </alternativeName>
    <alternativeName>
        <fullName evidence="5">tRNA pseudouridylate synthase</fullName>
    </alternativeName>
    <alternativeName>
        <fullName evidence="5">tRNA-uridine isomerase</fullName>
    </alternativeName>
</protein>
<organism evidence="8 9">
    <name type="scientific">candidate division MSBL1 archaeon SCGC-AAA259D14</name>
    <dbReference type="NCBI Taxonomy" id="1698261"/>
    <lineage>
        <taxon>Archaea</taxon>
        <taxon>Methanobacteriati</taxon>
        <taxon>Methanobacteriota</taxon>
        <taxon>candidate division MSBL1</taxon>
    </lineage>
</organism>
<evidence type="ECO:0000313" key="9">
    <source>
        <dbReference type="Proteomes" id="UP000070589"/>
    </source>
</evidence>
<name>A0A133U312_9EURY</name>
<dbReference type="SUPFAM" id="SSF88697">
    <property type="entry name" value="PUA domain-like"/>
    <property type="match status" value="1"/>
</dbReference>
<dbReference type="AlphaFoldDB" id="A0A133U312"/>
<dbReference type="SMART" id="SM01136">
    <property type="entry name" value="DKCLD"/>
    <property type="match status" value="1"/>
</dbReference>
<evidence type="ECO:0000256" key="1">
    <source>
        <dbReference type="ARBA" id="ARBA00022694"/>
    </source>
</evidence>
<sequence>MFGDVLNKLPADEKREVLIKANDFTDPKYGYDPEERPIEKHLELGVVNLDKPPGPTSHEVVSWIKRILHVKKAGHGGTLDPKVSGILPIAIQKATKLTQTLLPAGKEYVTVMHLHDDIDSDKLEETLEDFKGKITQKPPVRASVKRRPREREIYYLEILEREERDVLLRIGCEAGTYIRKLCHDIGEALGKGAHMAELRRTRTGPFGEDETLANLHDLADAYAFWKEDGLEKPLREVVLPAENTVEHLPKIVVRDGAVDALSRGASLAAPGVLSVETGITPEAMVAEMTLKGELIALANAKMNSEEIIDAEHGIVAEPERVVMEPGTYPKKWD</sequence>
<dbReference type="PATRIC" id="fig|1698261.3.peg.135"/>
<evidence type="ECO:0000259" key="7">
    <source>
        <dbReference type="SMART" id="SM01136"/>
    </source>
</evidence>
<dbReference type="InterPro" id="IPR036974">
    <property type="entry name" value="PUA_sf"/>
</dbReference>
<dbReference type="GO" id="GO:0000495">
    <property type="term" value="P:box H/ACA sno(s)RNA 3'-end processing"/>
    <property type="evidence" value="ECO:0007669"/>
    <property type="project" value="TreeGrafter"/>
</dbReference>
<dbReference type="FunFam" id="3.30.2350.10:FF:000001">
    <property type="entry name" value="H/ACA ribonucleoprotein complex subunit CBF5"/>
    <property type="match status" value="1"/>
</dbReference>
<evidence type="ECO:0000256" key="2">
    <source>
        <dbReference type="ARBA" id="ARBA00023235"/>
    </source>
</evidence>
<dbReference type="InterPro" id="IPR002478">
    <property type="entry name" value="PUA"/>
</dbReference>
<feature type="domain" description="Dyskerin-like" evidence="7">
    <location>
        <begin position="3"/>
        <end position="61"/>
    </location>
</feature>
<dbReference type="GO" id="GO:0031118">
    <property type="term" value="P:rRNA pseudouridine synthesis"/>
    <property type="evidence" value="ECO:0007669"/>
    <property type="project" value="TreeGrafter"/>
</dbReference>
<proteinExistence type="inferred from homology"/>
<dbReference type="Pfam" id="PF08068">
    <property type="entry name" value="DKCLD"/>
    <property type="match status" value="1"/>
</dbReference>
<dbReference type="SMART" id="SM00359">
    <property type="entry name" value="PUA"/>
    <property type="match status" value="1"/>
</dbReference>
<dbReference type="PANTHER" id="PTHR23127">
    <property type="entry name" value="CENTROMERE/MICROTUBULE BINDING PROTEIN CBF5"/>
    <property type="match status" value="1"/>
</dbReference>
<dbReference type="EMBL" id="LHXL01000103">
    <property type="protein sequence ID" value="KXA88578.1"/>
    <property type="molecule type" value="Genomic_DNA"/>
</dbReference>
<dbReference type="Pfam" id="PF16198">
    <property type="entry name" value="TruB_C_2"/>
    <property type="match status" value="1"/>
</dbReference>
<dbReference type="CDD" id="cd21148">
    <property type="entry name" value="PUA_Cbf5"/>
    <property type="match status" value="1"/>
</dbReference>
<dbReference type="InterPro" id="IPR015947">
    <property type="entry name" value="PUA-like_sf"/>
</dbReference>
<comment type="function">
    <text evidence="3 5">Could be responsible for synthesis of pseudouridine from uracil-55 in the psi GC loop of transfer RNAs.</text>
</comment>
<dbReference type="HAMAP" id="MF_01081">
    <property type="entry name" value="TruB_arch"/>
    <property type="match status" value="1"/>
</dbReference>
<reference evidence="8 9" key="1">
    <citation type="journal article" date="2016" name="Sci. Rep.">
        <title>Metabolic traits of an uncultured archaeal lineage -MSBL1- from brine pools of the Red Sea.</title>
        <authorList>
            <person name="Mwirichia R."/>
            <person name="Alam I."/>
            <person name="Rashid M."/>
            <person name="Vinu M."/>
            <person name="Ba-Alawi W."/>
            <person name="Anthony Kamau A."/>
            <person name="Kamanda Ngugi D."/>
            <person name="Goker M."/>
            <person name="Klenk H.P."/>
            <person name="Bajic V."/>
            <person name="Stingl U."/>
        </authorList>
    </citation>
    <scope>NUCLEOTIDE SEQUENCE [LARGE SCALE GENOMIC DNA]</scope>
    <source>
        <strain evidence="8">SCGC-AAA259D14</strain>
    </source>
</reference>
<comment type="similarity">
    <text evidence="4 5">Belongs to the pseudouridine synthase TruB family. Type 2 subfamily.</text>
</comment>
<dbReference type="InterPro" id="IPR020103">
    <property type="entry name" value="PsdUridine_synth_cat_dom_sf"/>
</dbReference>
<feature type="domain" description="PUA" evidence="6">
    <location>
        <begin position="249"/>
        <end position="323"/>
    </location>
</feature>
<dbReference type="SUPFAM" id="SSF55120">
    <property type="entry name" value="Pseudouridine synthase"/>
    <property type="match status" value="1"/>
</dbReference>
<feature type="active site" description="Nucleophile" evidence="5">
    <location>
        <position position="80"/>
    </location>
</feature>
<dbReference type="CDD" id="cd02572">
    <property type="entry name" value="PseudoU_synth_hDyskerin"/>
    <property type="match status" value="1"/>
</dbReference>
<dbReference type="InterPro" id="IPR004802">
    <property type="entry name" value="tRNA_PsdUridine_synth_B_fam"/>
</dbReference>
<dbReference type="Proteomes" id="UP000070589">
    <property type="component" value="Unassembled WGS sequence"/>
</dbReference>
<comment type="catalytic activity">
    <reaction evidence="5">
        <text>uridine(55) in tRNA = pseudouridine(55) in tRNA</text>
        <dbReference type="Rhea" id="RHEA:42532"/>
        <dbReference type="Rhea" id="RHEA-COMP:10101"/>
        <dbReference type="Rhea" id="RHEA-COMP:10102"/>
        <dbReference type="ChEBI" id="CHEBI:65314"/>
        <dbReference type="ChEBI" id="CHEBI:65315"/>
        <dbReference type="EC" id="5.4.99.25"/>
    </reaction>
</comment>
<dbReference type="GO" id="GO:0160148">
    <property type="term" value="F:tRNA pseudouridine(55) synthase activity"/>
    <property type="evidence" value="ECO:0007669"/>
    <property type="project" value="UniProtKB-EC"/>
</dbReference>
<dbReference type="Gene3D" id="2.30.130.10">
    <property type="entry name" value="PUA domain"/>
    <property type="match status" value="1"/>
</dbReference>
<dbReference type="InterPro" id="IPR002501">
    <property type="entry name" value="PsdUridine_synth_N"/>
</dbReference>
<evidence type="ECO:0000256" key="4">
    <source>
        <dbReference type="ARBA" id="ARBA00060775"/>
    </source>
</evidence>
<evidence type="ECO:0000256" key="3">
    <source>
        <dbReference type="ARBA" id="ARBA00060072"/>
    </source>
</evidence>
<dbReference type="NCBIfam" id="NF003280">
    <property type="entry name" value="PRK04270.1"/>
    <property type="match status" value="1"/>
</dbReference>
<dbReference type="EC" id="5.4.99.25" evidence="5"/>
<dbReference type="PROSITE" id="PS50890">
    <property type="entry name" value="PUA"/>
    <property type="match status" value="1"/>
</dbReference>